<dbReference type="SUPFAM" id="SSF51569">
    <property type="entry name" value="Aldolase"/>
    <property type="match status" value="1"/>
</dbReference>
<gene>
    <name evidence="2" type="ORF">COV59_00895</name>
</gene>
<dbReference type="InterPro" id="IPR013785">
    <property type="entry name" value="Aldolase_TIM"/>
</dbReference>
<dbReference type="PANTHER" id="PTHR10683:SF40">
    <property type="entry name" value="FRUCTOSE-6-PHOSPHATE ALDOLASE 1-RELATED"/>
    <property type="match status" value="1"/>
</dbReference>
<proteinExistence type="predicted"/>
<dbReference type="GO" id="GO:0005975">
    <property type="term" value="P:carbohydrate metabolic process"/>
    <property type="evidence" value="ECO:0007669"/>
    <property type="project" value="InterPro"/>
</dbReference>
<protein>
    <submittedName>
        <fullName evidence="2">Transaldolase</fullName>
    </submittedName>
</protein>
<dbReference type="PANTHER" id="PTHR10683">
    <property type="entry name" value="TRANSALDOLASE"/>
    <property type="match status" value="1"/>
</dbReference>
<name>A0A2H0N680_9BACT</name>
<comment type="caution">
    <text evidence="2">The sequence shown here is derived from an EMBL/GenBank/DDBJ whole genome shotgun (WGS) entry which is preliminary data.</text>
</comment>
<organism evidence="2 3">
    <name type="scientific">Candidatus Magasanikbacteria bacterium CG11_big_fil_rev_8_21_14_0_20_39_34</name>
    <dbReference type="NCBI Taxonomy" id="1974653"/>
    <lineage>
        <taxon>Bacteria</taxon>
        <taxon>Candidatus Magasanikiibacteriota</taxon>
    </lineage>
</organism>
<keyword evidence="1" id="KW-0704">Schiff base</keyword>
<dbReference type="Pfam" id="PF00923">
    <property type="entry name" value="TAL_FSA"/>
    <property type="match status" value="1"/>
</dbReference>
<dbReference type="Gene3D" id="3.20.20.70">
    <property type="entry name" value="Aldolase class I"/>
    <property type="match status" value="1"/>
</dbReference>
<dbReference type="Proteomes" id="UP000229600">
    <property type="component" value="Unassembled WGS sequence"/>
</dbReference>
<accession>A0A2H0N680</accession>
<sequence length="291" mass="32379">MRPQNLKTRIFLDSGDPLDTKEVMEKLGFLDGQTTNPSLVAKNPQMQEKIASGQSLTSVEVNDFYKGVVQEISKMVPEGSVSIEVYADADTSSEEMLSQAREMNTWIPNGHIKFPTISAGLEAAEQFVQEDHGRVNMTLIFSQQQSAAVYAATVGAQKGDVFLSPFVGRLDDIGINGMSLIENVIQMYRDGDSHVEILVASVRNLDHFLYALALGVDIITAPKDILLAWAEHDLPIPGGDYVYDTQEREDLDFLDIQLDEDWTQYDIHHDLTDKGLARFADDWNKLIGALN</sequence>
<evidence type="ECO:0000256" key="1">
    <source>
        <dbReference type="ARBA" id="ARBA00023270"/>
    </source>
</evidence>
<evidence type="ECO:0000313" key="2">
    <source>
        <dbReference type="EMBL" id="PIR04388.1"/>
    </source>
</evidence>
<evidence type="ECO:0000313" key="3">
    <source>
        <dbReference type="Proteomes" id="UP000229600"/>
    </source>
</evidence>
<dbReference type="AlphaFoldDB" id="A0A2H0N680"/>
<dbReference type="EMBL" id="PCWN01000003">
    <property type="protein sequence ID" value="PIR04388.1"/>
    <property type="molecule type" value="Genomic_DNA"/>
</dbReference>
<reference evidence="2 3" key="1">
    <citation type="submission" date="2017-09" db="EMBL/GenBank/DDBJ databases">
        <title>Depth-based differentiation of microbial function through sediment-hosted aquifers and enrichment of novel symbionts in the deep terrestrial subsurface.</title>
        <authorList>
            <person name="Probst A.J."/>
            <person name="Ladd B."/>
            <person name="Jarett J.K."/>
            <person name="Geller-Mcgrath D.E."/>
            <person name="Sieber C.M."/>
            <person name="Emerson J.B."/>
            <person name="Anantharaman K."/>
            <person name="Thomas B.C."/>
            <person name="Malmstrom R."/>
            <person name="Stieglmeier M."/>
            <person name="Klingl A."/>
            <person name="Woyke T."/>
            <person name="Ryan C.M."/>
            <person name="Banfield J.F."/>
        </authorList>
    </citation>
    <scope>NUCLEOTIDE SEQUENCE [LARGE SCALE GENOMIC DNA]</scope>
    <source>
        <strain evidence="2">CG11_big_fil_rev_8_21_14_0_20_39_34</strain>
    </source>
</reference>
<dbReference type="InterPro" id="IPR001585">
    <property type="entry name" value="TAL/FSA"/>
</dbReference>